<feature type="compositionally biased region" description="Basic and acidic residues" evidence="1">
    <location>
        <begin position="33"/>
        <end position="64"/>
    </location>
</feature>
<sequence>MYYFSSENEDRKFESSKKEDRNKKVNYIIVDKGPNDKKHFSSKEKIESSSRARENGKRKVKTESSSRAIENGKRKVIFIMWIRSTMLISLFVIENSKVQVQAWEDLKDCKVILIMWIKGTMIKNIFPQRKRQSSSRAIENGKRKVIFISVDKKHNDNITFRHRRSQKVQDKQGRT</sequence>
<dbReference type="EMBL" id="JAFNEN010000864">
    <property type="protein sequence ID" value="KAG8176580.1"/>
    <property type="molecule type" value="Genomic_DNA"/>
</dbReference>
<organism evidence="2 3">
    <name type="scientific">Oedothorax gibbosus</name>
    <dbReference type="NCBI Taxonomy" id="931172"/>
    <lineage>
        <taxon>Eukaryota</taxon>
        <taxon>Metazoa</taxon>
        <taxon>Ecdysozoa</taxon>
        <taxon>Arthropoda</taxon>
        <taxon>Chelicerata</taxon>
        <taxon>Arachnida</taxon>
        <taxon>Araneae</taxon>
        <taxon>Araneomorphae</taxon>
        <taxon>Entelegynae</taxon>
        <taxon>Araneoidea</taxon>
        <taxon>Linyphiidae</taxon>
        <taxon>Erigoninae</taxon>
        <taxon>Oedothorax</taxon>
    </lineage>
</organism>
<protein>
    <submittedName>
        <fullName evidence="2">Uncharacterized protein</fullName>
    </submittedName>
</protein>
<feature type="region of interest" description="Disordered" evidence="1">
    <location>
        <begin position="32"/>
        <end position="66"/>
    </location>
</feature>
<reference evidence="2 3" key="1">
    <citation type="journal article" date="2022" name="Nat. Ecol. Evol.">
        <title>A masculinizing supergene underlies an exaggerated male reproductive morph in a spider.</title>
        <authorList>
            <person name="Hendrickx F."/>
            <person name="De Corte Z."/>
            <person name="Sonet G."/>
            <person name="Van Belleghem S.M."/>
            <person name="Kostlbacher S."/>
            <person name="Vangestel C."/>
        </authorList>
    </citation>
    <scope>NUCLEOTIDE SEQUENCE [LARGE SCALE GENOMIC DNA]</scope>
    <source>
        <strain evidence="2">W744_W776</strain>
    </source>
</reference>
<dbReference type="Proteomes" id="UP000827092">
    <property type="component" value="Unassembled WGS sequence"/>
</dbReference>
<keyword evidence="3" id="KW-1185">Reference proteome</keyword>
<accession>A0AAV6TX20</accession>
<dbReference type="AlphaFoldDB" id="A0AAV6TX20"/>
<name>A0AAV6TX20_9ARAC</name>
<evidence type="ECO:0000313" key="3">
    <source>
        <dbReference type="Proteomes" id="UP000827092"/>
    </source>
</evidence>
<gene>
    <name evidence="2" type="ORF">JTE90_024243</name>
</gene>
<feature type="compositionally biased region" description="Basic and acidic residues" evidence="1">
    <location>
        <begin position="8"/>
        <end position="20"/>
    </location>
</feature>
<evidence type="ECO:0000256" key="1">
    <source>
        <dbReference type="SAM" id="MobiDB-lite"/>
    </source>
</evidence>
<evidence type="ECO:0000313" key="2">
    <source>
        <dbReference type="EMBL" id="KAG8176580.1"/>
    </source>
</evidence>
<comment type="caution">
    <text evidence="2">The sequence shown here is derived from an EMBL/GenBank/DDBJ whole genome shotgun (WGS) entry which is preliminary data.</text>
</comment>
<proteinExistence type="predicted"/>
<feature type="region of interest" description="Disordered" evidence="1">
    <location>
        <begin position="1"/>
        <end position="20"/>
    </location>
</feature>